<evidence type="ECO:0000256" key="1">
    <source>
        <dbReference type="ARBA" id="ARBA00022801"/>
    </source>
</evidence>
<dbReference type="eggNOG" id="KOG4313">
    <property type="taxonomic scope" value="Eukaryota"/>
</dbReference>
<dbReference type="PROSITE" id="PS51462">
    <property type="entry name" value="NUDIX"/>
    <property type="match status" value="1"/>
</dbReference>
<dbReference type="EMBL" id="KB707058">
    <property type="protein sequence ID" value="EMR64489.1"/>
    <property type="molecule type" value="Genomic_DNA"/>
</dbReference>
<dbReference type="Proteomes" id="UP000012174">
    <property type="component" value="Unassembled WGS sequence"/>
</dbReference>
<dbReference type="InterPro" id="IPR015797">
    <property type="entry name" value="NUDIX_hydrolase-like_dom_sf"/>
</dbReference>
<dbReference type="OrthoDB" id="10261522at2759"/>
<name>M7SE28_EUTLA</name>
<dbReference type="AlphaFoldDB" id="M7SE28"/>
<proteinExistence type="predicted"/>
<evidence type="ECO:0000313" key="4">
    <source>
        <dbReference type="Proteomes" id="UP000012174"/>
    </source>
</evidence>
<dbReference type="SUPFAM" id="SSF55811">
    <property type="entry name" value="Nudix"/>
    <property type="match status" value="1"/>
</dbReference>
<protein>
    <submittedName>
        <fullName evidence="3">Putative nudix hydrolase 20 protein</fullName>
    </submittedName>
</protein>
<keyword evidence="1 3" id="KW-0378">Hydrolase</keyword>
<evidence type="ECO:0000259" key="2">
    <source>
        <dbReference type="PROSITE" id="PS51462"/>
    </source>
</evidence>
<dbReference type="OMA" id="HRRLEYP"/>
<dbReference type="GO" id="GO:0044715">
    <property type="term" value="F:8-oxo-dGDP phosphatase activity"/>
    <property type="evidence" value="ECO:0007669"/>
    <property type="project" value="UniProtKB-ARBA"/>
</dbReference>
<sequence>MAAKRFSNLDLMKQVDAFPYADTEPSAFQALTASLYTLTWKDGTPLGYMLEAVVHSLEKVPLEIRGPVAVDHDTRTVHAFEGGATEAERTRTVAAVMAYWRSQDTFEVLRGWRNELWPVYGADNAELLYSTERAGTGLLGITRYGVHMMAYVREGQSEGESGHGMRIWVPRRAANKETYPGMLDNAAAGGLMTGEEPFECVVREADEEADLPGPLMREHARAAGTVTYVYLTDARAGGEPLGQIYPEVQWVYEIELPADVRPRPKDGEVEGFSLMTVDEVRDELARGSFKPNCALVALDFFVRHGVLTRENEPDYDEIVRRMHRRLPFPGPHQVLAAKAAAS</sequence>
<dbReference type="InterPro" id="IPR020084">
    <property type="entry name" value="NUDIX_hydrolase_CS"/>
</dbReference>
<dbReference type="InterPro" id="IPR000086">
    <property type="entry name" value="NUDIX_hydrolase_dom"/>
</dbReference>
<dbReference type="STRING" id="1287681.M7SE28"/>
<evidence type="ECO:0000313" key="3">
    <source>
        <dbReference type="EMBL" id="EMR64489.1"/>
    </source>
</evidence>
<accession>M7SE28</accession>
<dbReference type="PROSITE" id="PS00893">
    <property type="entry name" value="NUDIX_BOX"/>
    <property type="match status" value="1"/>
</dbReference>
<dbReference type="Gene3D" id="3.90.79.10">
    <property type="entry name" value="Nucleoside Triphosphate Pyrophosphohydrolase"/>
    <property type="match status" value="1"/>
</dbReference>
<dbReference type="HOGENOM" id="CLU_048013_0_0_1"/>
<gene>
    <name evidence="3" type="ORF">UCREL1_8549</name>
</gene>
<organism evidence="3 4">
    <name type="scientific">Eutypa lata (strain UCR-EL1)</name>
    <name type="common">Grapevine dieback disease fungus</name>
    <name type="synonym">Eutypa armeniacae</name>
    <dbReference type="NCBI Taxonomy" id="1287681"/>
    <lineage>
        <taxon>Eukaryota</taxon>
        <taxon>Fungi</taxon>
        <taxon>Dikarya</taxon>
        <taxon>Ascomycota</taxon>
        <taxon>Pezizomycotina</taxon>
        <taxon>Sordariomycetes</taxon>
        <taxon>Xylariomycetidae</taxon>
        <taxon>Xylariales</taxon>
        <taxon>Diatrypaceae</taxon>
        <taxon>Eutypa</taxon>
    </lineage>
</organism>
<keyword evidence="4" id="KW-1185">Reference proteome</keyword>
<dbReference type="Pfam" id="PF00293">
    <property type="entry name" value="NUDIX"/>
    <property type="match status" value="1"/>
</dbReference>
<dbReference type="CDD" id="cd03676">
    <property type="entry name" value="NUDIX_Tnr3_like"/>
    <property type="match status" value="1"/>
</dbReference>
<feature type="domain" description="Nudix hydrolase" evidence="2">
    <location>
        <begin position="141"/>
        <end position="297"/>
    </location>
</feature>
<dbReference type="PANTHER" id="PTHR13622">
    <property type="entry name" value="THIAMIN PYROPHOSPHOKINASE"/>
    <property type="match status" value="1"/>
</dbReference>
<reference evidence="4" key="1">
    <citation type="journal article" date="2013" name="Genome Announc.">
        <title>Draft genome sequence of the grapevine dieback fungus Eutypa lata UCR-EL1.</title>
        <authorList>
            <person name="Blanco-Ulate B."/>
            <person name="Rolshausen P.E."/>
            <person name="Cantu D."/>
        </authorList>
    </citation>
    <scope>NUCLEOTIDE SEQUENCE [LARGE SCALE GENOMIC DNA]</scope>
    <source>
        <strain evidence="4">UCR-EL1</strain>
    </source>
</reference>
<dbReference type="KEGG" id="ela:UCREL1_8549"/>
<dbReference type="FunFam" id="3.90.79.10:FF:000019">
    <property type="entry name" value="Thiamin pyrophosphokinase, putative"/>
    <property type="match status" value="1"/>
</dbReference>
<dbReference type="InterPro" id="IPR031804">
    <property type="entry name" value="DUF4743"/>
</dbReference>
<dbReference type="Pfam" id="PF15916">
    <property type="entry name" value="DUF4743"/>
    <property type="match status" value="1"/>
</dbReference>
<dbReference type="PANTHER" id="PTHR13622:SF8">
    <property type="entry name" value="THIAMIN PYROPHOSPHOKINASE 1"/>
    <property type="match status" value="1"/>
</dbReference>